<proteinExistence type="predicted"/>
<evidence type="ECO:0008006" key="4">
    <source>
        <dbReference type="Google" id="ProtNLM"/>
    </source>
</evidence>
<keyword evidence="3" id="KW-1185">Reference proteome</keyword>
<sequence length="151" mass="15066">MHRSMTRSVAAIAAALALTACNPSAQEPAAVPSDTAQPAGAASGPAHAVPAAAAQGANALISAQPGIASCDAGSDIKISWNVTSRPDVANVEIWLDGADAKLFASGGASGEQQSGPWVKPGTTFILRNQADKSELDRVAITGDECDSAPTS</sequence>
<feature type="chain" id="PRO_5046141061" description="Membrane-bound lysozyme-inhibitor of c-type lysozyme" evidence="1">
    <location>
        <begin position="26"/>
        <end position="151"/>
    </location>
</feature>
<feature type="signal peptide" evidence="1">
    <location>
        <begin position="1"/>
        <end position="25"/>
    </location>
</feature>
<dbReference type="Proteomes" id="UP000643403">
    <property type="component" value="Unassembled WGS sequence"/>
</dbReference>
<keyword evidence="1" id="KW-0732">Signal</keyword>
<protein>
    <recommendedName>
        <fullName evidence="4">Membrane-bound lysozyme-inhibitor of c-type lysozyme</fullName>
    </recommendedName>
</protein>
<organism evidence="2 3">
    <name type="scientific">Cognatilysobacter xinjiangensis</name>
    <dbReference type="NCBI Taxonomy" id="546892"/>
    <lineage>
        <taxon>Bacteria</taxon>
        <taxon>Pseudomonadati</taxon>
        <taxon>Pseudomonadota</taxon>
        <taxon>Gammaproteobacteria</taxon>
        <taxon>Lysobacterales</taxon>
        <taxon>Lysobacteraceae</taxon>
        <taxon>Cognatilysobacter</taxon>
    </lineage>
</organism>
<accession>A0ABQ3C7I8</accession>
<evidence type="ECO:0000313" key="3">
    <source>
        <dbReference type="Proteomes" id="UP000643403"/>
    </source>
</evidence>
<dbReference type="PROSITE" id="PS51257">
    <property type="entry name" value="PROKAR_LIPOPROTEIN"/>
    <property type="match status" value="1"/>
</dbReference>
<evidence type="ECO:0000313" key="2">
    <source>
        <dbReference type="EMBL" id="GGZ70972.1"/>
    </source>
</evidence>
<reference evidence="3" key="1">
    <citation type="journal article" date="2019" name="Int. J. Syst. Evol. Microbiol.">
        <title>The Global Catalogue of Microorganisms (GCM) 10K type strain sequencing project: providing services to taxonomists for standard genome sequencing and annotation.</title>
        <authorList>
            <consortium name="The Broad Institute Genomics Platform"/>
            <consortium name="The Broad Institute Genome Sequencing Center for Infectious Disease"/>
            <person name="Wu L."/>
            <person name="Ma J."/>
        </authorList>
    </citation>
    <scope>NUCLEOTIDE SEQUENCE [LARGE SCALE GENOMIC DNA]</scope>
    <source>
        <strain evidence="3">KCTC 22558</strain>
    </source>
</reference>
<comment type="caution">
    <text evidence="2">The sequence shown here is derived from an EMBL/GenBank/DDBJ whole genome shotgun (WGS) entry which is preliminary data.</text>
</comment>
<dbReference type="EMBL" id="BMXY01000004">
    <property type="protein sequence ID" value="GGZ70972.1"/>
    <property type="molecule type" value="Genomic_DNA"/>
</dbReference>
<evidence type="ECO:0000256" key="1">
    <source>
        <dbReference type="SAM" id="SignalP"/>
    </source>
</evidence>
<name>A0ABQ3C7I8_9GAMM</name>
<gene>
    <name evidence="2" type="ORF">GCM10008101_26670</name>
</gene>